<name>A0A165KHM2_EXIGL</name>
<dbReference type="Proteomes" id="UP000077266">
    <property type="component" value="Unassembled WGS sequence"/>
</dbReference>
<dbReference type="Pfam" id="PF24355">
    <property type="entry name" value="DUF7514"/>
    <property type="match status" value="1"/>
</dbReference>
<accession>A0A165KHM2</accession>
<dbReference type="EMBL" id="KV425944">
    <property type="protein sequence ID" value="KZV96347.1"/>
    <property type="molecule type" value="Genomic_DNA"/>
</dbReference>
<evidence type="ECO:0000259" key="2">
    <source>
        <dbReference type="Pfam" id="PF24355"/>
    </source>
</evidence>
<sequence>MNTSPGTPLGLFWQPLLDDYGRASNLMWRLADSVFFYVKESMNVDHGIDAQRYSWLLHVAGIENDQKISARVDNARAYFRDISIRYTTVTVNGTTMPALDRQNWFALMAWETQVTPDYAFRWWEALVNRLPLEDPQTKAPFPSPPPRHVFPEIGDPDLRPIAASFAALLSVVSPSGRDHERNAFTHPLRRSPTSSSVVASQRIMEALPGRPASVTVKGNASPGRFGGPPPLPPRPSQQPEASTSRPPPYSSPQRDREHRRTWSPGTSANDAPSISVTPKRHSTHVEAFNDAFPEPDSFFGVESMQSIVNRGLGRESGTPSRRPFSLSMMPVAAAEEARLRGELAEEALERPSAGRSTGWTILTPAGERGEPSQSDVEVKRRRRGSRIFSAF</sequence>
<dbReference type="OrthoDB" id="3268672at2759"/>
<feature type="compositionally biased region" description="Polar residues" evidence="1">
    <location>
        <begin position="263"/>
        <end position="276"/>
    </location>
</feature>
<evidence type="ECO:0000313" key="4">
    <source>
        <dbReference type="Proteomes" id="UP000077266"/>
    </source>
</evidence>
<feature type="region of interest" description="Disordered" evidence="1">
    <location>
        <begin position="347"/>
        <end position="391"/>
    </location>
</feature>
<organism evidence="3 4">
    <name type="scientific">Exidia glandulosa HHB12029</name>
    <dbReference type="NCBI Taxonomy" id="1314781"/>
    <lineage>
        <taxon>Eukaryota</taxon>
        <taxon>Fungi</taxon>
        <taxon>Dikarya</taxon>
        <taxon>Basidiomycota</taxon>
        <taxon>Agaricomycotina</taxon>
        <taxon>Agaricomycetes</taxon>
        <taxon>Auriculariales</taxon>
        <taxon>Exidiaceae</taxon>
        <taxon>Exidia</taxon>
    </lineage>
</organism>
<keyword evidence="4" id="KW-1185">Reference proteome</keyword>
<feature type="region of interest" description="Disordered" evidence="1">
    <location>
        <begin position="180"/>
        <end position="199"/>
    </location>
</feature>
<protein>
    <recommendedName>
        <fullName evidence="2">DUF7514 domain-containing protein</fullName>
    </recommendedName>
</protein>
<dbReference type="AlphaFoldDB" id="A0A165KHM2"/>
<dbReference type="STRING" id="1314781.A0A165KHM2"/>
<dbReference type="InParanoid" id="A0A165KHM2"/>
<gene>
    <name evidence="3" type="ORF">EXIGLDRAFT_747701</name>
</gene>
<evidence type="ECO:0000313" key="3">
    <source>
        <dbReference type="EMBL" id="KZV96347.1"/>
    </source>
</evidence>
<proteinExistence type="predicted"/>
<feature type="domain" description="DUF7514" evidence="2">
    <location>
        <begin position="15"/>
        <end position="162"/>
    </location>
</feature>
<feature type="non-terminal residue" evidence="3">
    <location>
        <position position="391"/>
    </location>
</feature>
<evidence type="ECO:0000256" key="1">
    <source>
        <dbReference type="SAM" id="MobiDB-lite"/>
    </source>
</evidence>
<feature type="region of interest" description="Disordered" evidence="1">
    <location>
        <begin position="205"/>
        <end position="278"/>
    </location>
</feature>
<dbReference type="InterPro" id="IPR055936">
    <property type="entry name" value="DUF7514"/>
</dbReference>
<feature type="compositionally biased region" description="Pro residues" evidence="1">
    <location>
        <begin position="227"/>
        <end position="236"/>
    </location>
</feature>
<reference evidence="3 4" key="1">
    <citation type="journal article" date="2016" name="Mol. Biol. Evol.">
        <title>Comparative Genomics of Early-Diverging Mushroom-Forming Fungi Provides Insights into the Origins of Lignocellulose Decay Capabilities.</title>
        <authorList>
            <person name="Nagy L.G."/>
            <person name="Riley R."/>
            <person name="Tritt A."/>
            <person name="Adam C."/>
            <person name="Daum C."/>
            <person name="Floudas D."/>
            <person name="Sun H."/>
            <person name="Yadav J.S."/>
            <person name="Pangilinan J."/>
            <person name="Larsson K.H."/>
            <person name="Matsuura K."/>
            <person name="Barry K."/>
            <person name="Labutti K."/>
            <person name="Kuo R."/>
            <person name="Ohm R.A."/>
            <person name="Bhattacharya S.S."/>
            <person name="Shirouzu T."/>
            <person name="Yoshinaga Y."/>
            <person name="Martin F.M."/>
            <person name="Grigoriev I.V."/>
            <person name="Hibbett D.S."/>
        </authorList>
    </citation>
    <scope>NUCLEOTIDE SEQUENCE [LARGE SCALE GENOMIC DNA]</scope>
    <source>
        <strain evidence="3 4">HHB12029</strain>
    </source>
</reference>